<dbReference type="PROSITE" id="PS51977">
    <property type="entry name" value="WGR"/>
    <property type="match status" value="1"/>
</dbReference>
<dbReference type="Gene3D" id="2.20.140.10">
    <property type="entry name" value="WGR domain"/>
    <property type="match status" value="1"/>
</dbReference>
<name>A0A840VSD9_9PROT</name>
<dbReference type="SUPFAM" id="SSF142921">
    <property type="entry name" value="WGR domain-like"/>
    <property type="match status" value="1"/>
</dbReference>
<dbReference type="AlphaFoldDB" id="A0A840VSD9"/>
<dbReference type="EMBL" id="JACHFJ010000021">
    <property type="protein sequence ID" value="MBB5374531.1"/>
    <property type="molecule type" value="Genomic_DNA"/>
</dbReference>
<feature type="domain" description="WGR" evidence="1">
    <location>
        <begin position="4"/>
        <end position="87"/>
    </location>
</feature>
<evidence type="ECO:0000313" key="3">
    <source>
        <dbReference type="Proteomes" id="UP000553706"/>
    </source>
</evidence>
<dbReference type="InterPro" id="IPR036930">
    <property type="entry name" value="WGR_dom_sf"/>
</dbReference>
<keyword evidence="2" id="KW-0238">DNA-binding</keyword>
<comment type="caution">
    <text evidence="2">The sequence shown here is derived from an EMBL/GenBank/DDBJ whole genome shotgun (WGS) entry which is preliminary data.</text>
</comment>
<gene>
    <name evidence="2" type="ORF">HNP71_002806</name>
</gene>
<evidence type="ECO:0000313" key="2">
    <source>
        <dbReference type="EMBL" id="MBB5374531.1"/>
    </source>
</evidence>
<dbReference type="InterPro" id="IPR008893">
    <property type="entry name" value="WGR_domain"/>
</dbReference>
<protein>
    <submittedName>
        <fullName evidence="2">Putative DNA-binding WGR domain protein</fullName>
    </submittedName>
</protein>
<proteinExistence type="predicted"/>
<reference evidence="2 3" key="1">
    <citation type="submission" date="2020-08" db="EMBL/GenBank/DDBJ databases">
        <title>Genomic Encyclopedia of Type Strains, Phase IV (KMG-IV): sequencing the most valuable type-strain genomes for metagenomic binning, comparative biology and taxonomic classification.</title>
        <authorList>
            <person name="Goeker M."/>
        </authorList>
    </citation>
    <scope>NUCLEOTIDE SEQUENCE [LARGE SCALE GENOMIC DNA]</scope>
    <source>
        <strain evidence="2 3">DSM 27026</strain>
    </source>
</reference>
<dbReference type="GO" id="GO:0003677">
    <property type="term" value="F:DNA binding"/>
    <property type="evidence" value="ECO:0007669"/>
    <property type="project" value="UniProtKB-KW"/>
</dbReference>
<keyword evidence="3" id="KW-1185">Reference proteome</keyword>
<dbReference type="RefSeq" id="WP_183267544.1">
    <property type="nucleotide sequence ID" value="NZ_JACHFJ010000021.1"/>
</dbReference>
<organism evidence="2 3">
    <name type="scientific">Acidocella aromatica</name>
    <dbReference type="NCBI Taxonomy" id="1303579"/>
    <lineage>
        <taxon>Bacteria</taxon>
        <taxon>Pseudomonadati</taxon>
        <taxon>Pseudomonadota</taxon>
        <taxon>Alphaproteobacteria</taxon>
        <taxon>Acetobacterales</taxon>
        <taxon>Acidocellaceae</taxon>
        <taxon>Acidocella</taxon>
    </lineage>
</organism>
<dbReference type="Proteomes" id="UP000553706">
    <property type="component" value="Unassembled WGS sequence"/>
</dbReference>
<dbReference type="SMART" id="SM00773">
    <property type="entry name" value="WGR"/>
    <property type="match status" value="1"/>
</dbReference>
<accession>A0A840VSD9</accession>
<dbReference type="InterPro" id="IPR049809">
    <property type="entry name" value="YehF/YfeS-like_WGR"/>
</dbReference>
<dbReference type="Pfam" id="PF05406">
    <property type="entry name" value="WGR"/>
    <property type="match status" value="1"/>
</dbReference>
<sequence>MPVQFALFPEVVELTHVRPELNEQRFYRLEIQPDLFGRTVLIRRWGRIGTSGRQRLELHPDAGTALNALTKLARSKRRRGYCERQAT</sequence>
<dbReference type="CDD" id="cd07996">
    <property type="entry name" value="WGR_MMR_like"/>
    <property type="match status" value="1"/>
</dbReference>
<evidence type="ECO:0000259" key="1">
    <source>
        <dbReference type="PROSITE" id="PS51977"/>
    </source>
</evidence>